<dbReference type="Proteomes" id="UP000317093">
    <property type="component" value="Chromosome"/>
</dbReference>
<feature type="domain" description="3-keto-alpha-glucoside-1,2-lyase/3-keto-2-hydroxy-glucal hydratase" evidence="2">
    <location>
        <begin position="37"/>
        <end position="235"/>
    </location>
</feature>
<protein>
    <submittedName>
        <fullName evidence="4">Quinoprotein glucose dehydrogenase B</fullName>
        <ecNumber evidence="4">1.1.5.2</ecNumber>
    </submittedName>
</protein>
<accession>A0A518B372</accession>
<keyword evidence="5" id="KW-1185">Reference proteome</keyword>
<dbReference type="PANTHER" id="PTHR19328">
    <property type="entry name" value="HEDGEHOG-INTERACTING PROTEIN"/>
    <property type="match status" value="1"/>
</dbReference>
<proteinExistence type="predicted"/>
<keyword evidence="1" id="KW-0732">Signal</keyword>
<dbReference type="Pfam" id="PF07995">
    <property type="entry name" value="GSDH"/>
    <property type="match status" value="1"/>
</dbReference>
<dbReference type="GO" id="GO:0008876">
    <property type="term" value="F:quinoprotein glucose dehydrogenase activity"/>
    <property type="evidence" value="ECO:0007669"/>
    <property type="project" value="UniProtKB-EC"/>
</dbReference>
<feature type="chain" id="PRO_5021925984" evidence="1">
    <location>
        <begin position="25"/>
        <end position="632"/>
    </location>
</feature>
<dbReference type="EMBL" id="CP036279">
    <property type="protein sequence ID" value="QDU61425.1"/>
    <property type="molecule type" value="Genomic_DNA"/>
</dbReference>
<evidence type="ECO:0000259" key="2">
    <source>
        <dbReference type="Pfam" id="PF06439"/>
    </source>
</evidence>
<organism evidence="4 5">
    <name type="scientific">Kolteria novifilia</name>
    <dbReference type="NCBI Taxonomy" id="2527975"/>
    <lineage>
        <taxon>Bacteria</taxon>
        <taxon>Pseudomonadati</taxon>
        <taxon>Planctomycetota</taxon>
        <taxon>Planctomycetia</taxon>
        <taxon>Kolteriales</taxon>
        <taxon>Kolteriaceae</taxon>
        <taxon>Kolteria</taxon>
    </lineage>
</organism>
<evidence type="ECO:0000313" key="5">
    <source>
        <dbReference type="Proteomes" id="UP000317093"/>
    </source>
</evidence>
<dbReference type="Gene3D" id="2.120.10.30">
    <property type="entry name" value="TolB, C-terminal domain"/>
    <property type="match status" value="1"/>
</dbReference>
<dbReference type="OrthoDB" id="9770043at2"/>
<dbReference type="SUPFAM" id="SSF50952">
    <property type="entry name" value="Soluble quinoprotein glucose dehydrogenase"/>
    <property type="match status" value="1"/>
</dbReference>
<evidence type="ECO:0000313" key="4">
    <source>
        <dbReference type="EMBL" id="QDU61425.1"/>
    </source>
</evidence>
<feature type="signal peptide" evidence="1">
    <location>
        <begin position="1"/>
        <end position="24"/>
    </location>
</feature>
<dbReference type="EC" id="1.1.5.2" evidence="4"/>
<sequence precursor="true">MTRSVCAMLLSGAVAIFVSGDAGAAENTLSDSEEKAGWKLLFDGESTDGWRNYKKDTIGDGWVVEDGALVRAEKGAGDIISKDKYGSFELSLDYKISEGGNSGIMFHVTEDNPKPWQSGPEIQILDNASAKEGQKAGWLYQLYSPGKDRVSGETLDATRPAGEWNHVQLRVTPAQSEINLNGYRYATFRKGSKQWDKKVAESKFSKYDGFGKATKGHIALQDHGNRVAFRNIKIRELPDDGKAPEPIDGELPVAVEQAFPNMKWADWSPVSEEGELQEFRPIVLTHANDGSGRTFLATQQGVIYVFDKDASASSSKVFADLRDKVVYNPKQNEEGFLGLAFHPDYKDNGEFFAYYTTTDKPHTSVISRFKVSKENPDKADPEFEEELLRIPQPFWNHNGGTIAFGPDGYLYIGLGDGGAANDPHGNAQNLGTLLGSILRIDVDNKDSGKNYAIPKDNPFVNKEGAKPEIYAYGVRNIWRLAFDRETGTLWAGDVGQNLWEEIDIVKKGGNYGWNLRESMHGFGPNGSDSRKNLIDPIWEYDHQVGKSITGGTVYRGSKVPELKGKYLYADYVSGTIYALTYDEKTGKVIANELIPSQKMPILSFGEDEDGEVYFLMATANGKGVYRFKSASN</sequence>
<dbReference type="KEGG" id="knv:Pan216_22810"/>
<evidence type="ECO:0000256" key="1">
    <source>
        <dbReference type="SAM" id="SignalP"/>
    </source>
</evidence>
<dbReference type="InterPro" id="IPR011042">
    <property type="entry name" value="6-blade_b-propeller_TolB-like"/>
</dbReference>
<reference evidence="4 5" key="1">
    <citation type="submission" date="2019-02" db="EMBL/GenBank/DDBJ databases">
        <title>Deep-cultivation of Planctomycetes and their phenomic and genomic characterization uncovers novel biology.</title>
        <authorList>
            <person name="Wiegand S."/>
            <person name="Jogler M."/>
            <person name="Boedeker C."/>
            <person name="Pinto D."/>
            <person name="Vollmers J."/>
            <person name="Rivas-Marin E."/>
            <person name="Kohn T."/>
            <person name="Peeters S.H."/>
            <person name="Heuer A."/>
            <person name="Rast P."/>
            <person name="Oberbeckmann S."/>
            <person name="Bunk B."/>
            <person name="Jeske O."/>
            <person name="Meyerdierks A."/>
            <person name="Storesund J.E."/>
            <person name="Kallscheuer N."/>
            <person name="Luecker S."/>
            <person name="Lage O.M."/>
            <person name="Pohl T."/>
            <person name="Merkel B.J."/>
            <person name="Hornburger P."/>
            <person name="Mueller R.-W."/>
            <person name="Bruemmer F."/>
            <person name="Labrenz M."/>
            <person name="Spormann A.M."/>
            <person name="Op den Camp H."/>
            <person name="Overmann J."/>
            <person name="Amann R."/>
            <person name="Jetten M.S.M."/>
            <person name="Mascher T."/>
            <person name="Medema M.H."/>
            <person name="Devos D.P."/>
            <person name="Kaster A.-K."/>
            <person name="Ovreas L."/>
            <person name="Rohde M."/>
            <person name="Galperin M.Y."/>
            <person name="Jogler C."/>
        </authorList>
    </citation>
    <scope>NUCLEOTIDE SEQUENCE [LARGE SCALE GENOMIC DNA]</scope>
    <source>
        <strain evidence="4 5">Pan216</strain>
    </source>
</reference>
<dbReference type="InterPro" id="IPR010496">
    <property type="entry name" value="AL/BT2_dom"/>
</dbReference>
<dbReference type="InterPro" id="IPR011041">
    <property type="entry name" value="Quinoprot_gluc/sorb_DH_b-prop"/>
</dbReference>
<dbReference type="PANTHER" id="PTHR19328:SF75">
    <property type="entry name" value="ALDOSE SUGAR DEHYDROGENASE YLII"/>
    <property type="match status" value="1"/>
</dbReference>
<evidence type="ECO:0000259" key="3">
    <source>
        <dbReference type="Pfam" id="PF07995"/>
    </source>
</evidence>
<feature type="domain" description="Glucose/Sorbosone dehydrogenase" evidence="3">
    <location>
        <begin position="281"/>
        <end position="622"/>
    </location>
</feature>
<name>A0A518B372_9BACT</name>
<dbReference type="GO" id="GO:0016787">
    <property type="term" value="F:hydrolase activity"/>
    <property type="evidence" value="ECO:0007669"/>
    <property type="project" value="InterPro"/>
</dbReference>
<dbReference type="InterPro" id="IPR012938">
    <property type="entry name" value="Glc/Sorbosone_DH"/>
</dbReference>
<dbReference type="Pfam" id="PF06439">
    <property type="entry name" value="3keto-disac_hyd"/>
    <property type="match status" value="1"/>
</dbReference>
<keyword evidence="4" id="KW-0560">Oxidoreductase</keyword>
<dbReference type="AlphaFoldDB" id="A0A518B372"/>
<gene>
    <name evidence="4" type="primary">gdhB_1</name>
    <name evidence="4" type="ORF">Pan216_22810</name>
</gene>
<dbReference type="Gene3D" id="2.60.120.560">
    <property type="entry name" value="Exo-inulinase, domain 1"/>
    <property type="match status" value="1"/>
</dbReference>